<name>A0AAI8YLG9_9PEZI</name>
<reference evidence="3" key="1">
    <citation type="submission" date="2023-10" db="EMBL/GenBank/DDBJ databases">
        <authorList>
            <person name="Hackl T."/>
        </authorList>
    </citation>
    <scope>NUCLEOTIDE SEQUENCE</scope>
</reference>
<evidence type="ECO:0000256" key="1">
    <source>
        <dbReference type="SAM" id="Phobius"/>
    </source>
</evidence>
<accession>A0AAI8YLG9</accession>
<dbReference type="EMBL" id="CAUWAG010000012">
    <property type="protein sequence ID" value="CAJ2508975.1"/>
    <property type="molecule type" value="Genomic_DNA"/>
</dbReference>
<keyword evidence="2" id="KW-0732">Signal</keyword>
<feature type="chain" id="PRO_5042613290" evidence="2">
    <location>
        <begin position="19"/>
        <end position="188"/>
    </location>
</feature>
<keyword evidence="1" id="KW-1133">Transmembrane helix</keyword>
<feature type="transmembrane region" description="Helical" evidence="1">
    <location>
        <begin position="67"/>
        <end position="90"/>
    </location>
</feature>
<evidence type="ECO:0000313" key="4">
    <source>
        <dbReference type="Proteomes" id="UP001295740"/>
    </source>
</evidence>
<feature type="signal peptide" evidence="2">
    <location>
        <begin position="1"/>
        <end position="18"/>
    </location>
</feature>
<gene>
    <name evidence="3" type="ORF">KHLLAP_LOCUS9443</name>
</gene>
<keyword evidence="1" id="KW-0812">Transmembrane</keyword>
<comment type="caution">
    <text evidence="3">The sequence shown here is derived from an EMBL/GenBank/DDBJ whole genome shotgun (WGS) entry which is preliminary data.</text>
</comment>
<evidence type="ECO:0000256" key="2">
    <source>
        <dbReference type="SAM" id="SignalP"/>
    </source>
</evidence>
<organism evidence="3 4">
    <name type="scientific">Anthostomella pinea</name>
    <dbReference type="NCBI Taxonomy" id="933095"/>
    <lineage>
        <taxon>Eukaryota</taxon>
        <taxon>Fungi</taxon>
        <taxon>Dikarya</taxon>
        <taxon>Ascomycota</taxon>
        <taxon>Pezizomycotina</taxon>
        <taxon>Sordariomycetes</taxon>
        <taxon>Xylariomycetidae</taxon>
        <taxon>Xylariales</taxon>
        <taxon>Xylariaceae</taxon>
        <taxon>Anthostomella</taxon>
    </lineage>
</organism>
<sequence length="188" mass="20751">MLVIRLTLVILLAALAGAIPLRLSNIIGPSDAITPNGSTLPSNPYETTDTIPTLLGRDPAIDKNGHLAPLIIALIAITVVLCFIGILVTWTRLGFAYWIRKHERDGERARRRREYAFHNLGRAGIVISREEVHPAMRVHDAERGHEQVRRDYMSDCGLFDDSLAGFCGVCCWPCKKGTEAYFSPAGGR</sequence>
<dbReference type="Proteomes" id="UP001295740">
    <property type="component" value="Unassembled WGS sequence"/>
</dbReference>
<keyword evidence="1" id="KW-0472">Membrane</keyword>
<dbReference type="AlphaFoldDB" id="A0AAI8YLG9"/>
<keyword evidence="4" id="KW-1185">Reference proteome</keyword>
<evidence type="ECO:0000313" key="3">
    <source>
        <dbReference type="EMBL" id="CAJ2508975.1"/>
    </source>
</evidence>
<protein>
    <submittedName>
        <fullName evidence="3">Uu.00g140010.m01.CDS01</fullName>
    </submittedName>
</protein>
<proteinExistence type="predicted"/>